<comment type="caution">
    <text evidence="2">The sequence shown here is derived from an EMBL/GenBank/DDBJ whole genome shotgun (WGS) entry which is preliminary data.</text>
</comment>
<dbReference type="AlphaFoldDB" id="X1GW74"/>
<proteinExistence type="predicted"/>
<evidence type="ECO:0000256" key="1">
    <source>
        <dbReference type="SAM" id="MobiDB-lite"/>
    </source>
</evidence>
<protein>
    <submittedName>
        <fullName evidence="2">Uncharacterized protein</fullName>
    </submittedName>
</protein>
<reference evidence="2" key="1">
    <citation type="journal article" date="2014" name="Front. Microbiol.">
        <title>High frequency of phylogenetically diverse reductive dehalogenase-homologous genes in deep subseafloor sedimentary metagenomes.</title>
        <authorList>
            <person name="Kawai M."/>
            <person name="Futagami T."/>
            <person name="Toyoda A."/>
            <person name="Takaki Y."/>
            <person name="Nishi S."/>
            <person name="Hori S."/>
            <person name="Arai W."/>
            <person name="Tsubouchi T."/>
            <person name="Morono Y."/>
            <person name="Uchiyama I."/>
            <person name="Ito T."/>
            <person name="Fujiyama A."/>
            <person name="Inagaki F."/>
            <person name="Takami H."/>
        </authorList>
    </citation>
    <scope>NUCLEOTIDE SEQUENCE</scope>
    <source>
        <strain evidence="2">Expedition CK06-06</strain>
    </source>
</reference>
<accession>X1GW74</accession>
<organism evidence="2">
    <name type="scientific">marine sediment metagenome</name>
    <dbReference type="NCBI Taxonomy" id="412755"/>
    <lineage>
        <taxon>unclassified sequences</taxon>
        <taxon>metagenomes</taxon>
        <taxon>ecological metagenomes</taxon>
    </lineage>
</organism>
<feature type="compositionally biased region" description="Basic and acidic residues" evidence="1">
    <location>
        <begin position="138"/>
        <end position="156"/>
    </location>
</feature>
<evidence type="ECO:0000313" key="2">
    <source>
        <dbReference type="EMBL" id="GAH61417.1"/>
    </source>
</evidence>
<sequence length="163" mass="19273">MDQIEKQDVKWISDLVGALTDPIITWPSPWMEDIPDRLKDRVPIERLIMCARAQMGETPTATDVEALIYMFPRTLEATMDRDWVDIYVYLGNKVCSAMGQEMPEDIRRDTLDEQQMRDLNHLKAWIYDKRIAARLDRDRAGRRQKKEDEAERKKQEQPALFDF</sequence>
<gene>
    <name evidence="2" type="ORF">S03H2_31274</name>
</gene>
<dbReference type="EMBL" id="BARU01018956">
    <property type="protein sequence ID" value="GAH61417.1"/>
    <property type="molecule type" value="Genomic_DNA"/>
</dbReference>
<name>X1GW74_9ZZZZ</name>
<feature type="region of interest" description="Disordered" evidence="1">
    <location>
        <begin position="138"/>
        <end position="163"/>
    </location>
</feature>